<comment type="similarity">
    <text evidence="12">Belongs to the cytochrome b561 family.</text>
</comment>
<dbReference type="RefSeq" id="WP_145666055.1">
    <property type="nucleotide sequence ID" value="NZ_VITK01000006.1"/>
</dbReference>
<dbReference type="PANTHER" id="PTHR30529:SF1">
    <property type="entry name" value="CYTOCHROME B561 HOMOLOG 2"/>
    <property type="match status" value="1"/>
</dbReference>
<dbReference type="GO" id="GO:0046872">
    <property type="term" value="F:metal ion binding"/>
    <property type="evidence" value="ECO:0007669"/>
    <property type="project" value="UniProtKB-KW"/>
</dbReference>
<dbReference type="SUPFAM" id="SSF81342">
    <property type="entry name" value="Transmembrane di-heme cytochromes"/>
    <property type="match status" value="1"/>
</dbReference>
<evidence type="ECO:0000256" key="12">
    <source>
        <dbReference type="ARBA" id="ARBA00037975"/>
    </source>
</evidence>
<dbReference type="GO" id="GO:0005886">
    <property type="term" value="C:plasma membrane"/>
    <property type="evidence" value="ECO:0007669"/>
    <property type="project" value="UniProtKB-SubCell"/>
</dbReference>
<organism evidence="15 16">
    <name type="scientific">Bradyrhizobium stylosanthis</name>
    <dbReference type="NCBI Taxonomy" id="1803665"/>
    <lineage>
        <taxon>Bacteria</taxon>
        <taxon>Pseudomonadati</taxon>
        <taxon>Pseudomonadota</taxon>
        <taxon>Alphaproteobacteria</taxon>
        <taxon>Hyphomicrobiales</taxon>
        <taxon>Nitrobacteraceae</taxon>
        <taxon>Bradyrhizobium</taxon>
    </lineage>
</organism>
<proteinExistence type="inferred from homology"/>
<feature type="transmembrane region" description="Helical" evidence="13">
    <location>
        <begin position="64"/>
        <end position="85"/>
    </location>
</feature>
<keyword evidence="3" id="KW-0813">Transport</keyword>
<dbReference type="OrthoDB" id="7280471at2"/>
<dbReference type="InterPro" id="IPR011577">
    <property type="entry name" value="Cyt_b561_bac/Ni-Hgenase"/>
</dbReference>
<evidence type="ECO:0000256" key="9">
    <source>
        <dbReference type="ARBA" id="ARBA00022989"/>
    </source>
</evidence>
<comment type="cofactor">
    <cofactor evidence="1">
        <name>heme b</name>
        <dbReference type="ChEBI" id="CHEBI:60344"/>
    </cofactor>
</comment>
<dbReference type="Pfam" id="PF01292">
    <property type="entry name" value="Ni_hydr_CYTB"/>
    <property type="match status" value="1"/>
</dbReference>
<evidence type="ECO:0000256" key="10">
    <source>
        <dbReference type="ARBA" id="ARBA00023004"/>
    </source>
</evidence>
<feature type="domain" description="Cytochrome b561 bacterial/Ni-hydrogenase" evidence="14">
    <location>
        <begin position="31"/>
        <end position="200"/>
    </location>
</feature>
<keyword evidence="16" id="KW-1185">Reference proteome</keyword>
<evidence type="ECO:0000259" key="14">
    <source>
        <dbReference type="Pfam" id="PF01292"/>
    </source>
</evidence>
<protein>
    <submittedName>
        <fullName evidence="15">Cytochrome b561</fullName>
    </submittedName>
</protein>
<keyword evidence="9 13" id="KW-1133">Transmembrane helix</keyword>
<accession>A0A560DJI3</accession>
<evidence type="ECO:0000256" key="4">
    <source>
        <dbReference type="ARBA" id="ARBA00022475"/>
    </source>
</evidence>
<keyword evidence="4" id="KW-1003">Cell membrane</keyword>
<evidence type="ECO:0000256" key="6">
    <source>
        <dbReference type="ARBA" id="ARBA00022692"/>
    </source>
</evidence>
<comment type="subcellular location">
    <subcellularLocation>
        <location evidence="2">Cell membrane</location>
        <topology evidence="2">Multi-pass membrane protein</topology>
    </subcellularLocation>
</comment>
<keyword evidence="11 13" id="KW-0472">Membrane</keyword>
<evidence type="ECO:0000313" key="15">
    <source>
        <dbReference type="EMBL" id="TWA97242.1"/>
    </source>
</evidence>
<dbReference type="GO" id="GO:0022904">
    <property type="term" value="P:respiratory electron transport chain"/>
    <property type="evidence" value="ECO:0007669"/>
    <property type="project" value="InterPro"/>
</dbReference>
<keyword evidence="6 13" id="KW-0812">Transmembrane</keyword>
<comment type="caution">
    <text evidence="15">The sequence shown here is derived from an EMBL/GenBank/DDBJ whole genome shotgun (WGS) entry which is preliminary data.</text>
</comment>
<dbReference type="STRING" id="1803665.GCA_001641335_00975"/>
<keyword evidence="8" id="KW-0249">Electron transport</keyword>
<evidence type="ECO:0000313" key="16">
    <source>
        <dbReference type="Proteomes" id="UP000319949"/>
    </source>
</evidence>
<dbReference type="InterPro" id="IPR016174">
    <property type="entry name" value="Di-haem_cyt_TM"/>
</dbReference>
<dbReference type="AlphaFoldDB" id="A0A560DJI3"/>
<keyword evidence="10" id="KW-0408">Iron</keyword>
<dbReference type="Proteomes" id="UP000319949">
    <property type="component" value="Unassembled WGS sequence"/>
</dbReference>
<evidence type="ECO:0000256" key="8">
    <source>
        <dbReference type="ARBA" id="ARBA00022982"/>
    </source>
</evidence>
<feature type="transmembrane region" description="Helical" evidence="13">
    <location>
        <begin position="167"/>
        <end position="190"/>
    </location>
</feature>
<dbReference type="InterPro" id="IPR052168">
    <property type="entry name" value="Cytochrome_b561_oxidase"/>
</dbReference>
<evidence type="ECO:0000256" key="7">
    <source>
        <dbReference type="ARBA" id="ARBA00022723"/>
    </source>
</evidence>
<feature type="transmembrane region" description="Helical" evidence="13">
    <location>
        <begin position="31"/>
        <end position="52"/>
    </location>
</feature>
<evidence type="ECO:0000256" key="1">
    <source>
        <dbReference type="ARBA" id="ARBA00001970"/>
    </source>
</evidence>
<gene>
    <name evidence="15" type="ORF">FBZ96_106294</name>
</gene>
<evidence type="ECO:0000256" key="11">
    <source>
        <dbReference type="ARBA" id="ARBA00023136"/>
    </source>
</evidence>
<keyword evidence="7" id="KW-0479">Metal-binding</keyword>
<evidence type="ECO:0000256" key="2">
    <source>
        <dbReference type="ARBA" id="ARBA00004651"/>
    </source>
</evidence>
<sequence>MLDLRRLVRTRLNRLRRGSPAQPGQARRPNLVSVAAHWAGAWLILLALYFGLSAVYGSGPREDAFVAHAHAGLTVLGLVVIRLFLRTMMPWPKAPSGSSGILHVVAEAMHWTLYGLMILTPLTGWIVASSMQCCMGVPGLPDLDALGSGIPLGHPARAMAAYHVHVLLVWSLLSLISLHVLAALAHHFIFRDPILVRMFPALGSRTEPASASLGDRKSSTSTT</sequence>
<dbReference type="GO" id="GO:0020037">
    <property type="term" value="F:heme binding"/>
    <property type="evidence" value="ECO:0007669"/>
    <property type="project" value="TreeGrafter"/>
</dbReference>
<name>A0A560DJI3_9BRAD</name>
<evidence type="ECO:0000256" key="13">
    <source>
        <dbReference type="SAM" id="Phobius"/>
    </source>
</evidence>
<dbReference type="GO" id="GO:0009055">
    <property type="term" value="F:electron transfer activity"/>
    <property type="evidence" value="ECO:0007669"/>
    <property type="project" value="InterPro"/>
</dbReference>
<dbReference type="PANTHER" id="PTHR30529">
    <property type="entry name" value="CYTOCHROME B561"/>
    <property type="match status" value="1"/>
</dbReference>
<keyword evidence="5" id="KW-0349">Heme</keyword>
<evidence type="ECO:0000256" key="3">
    <source>
        <dbReference type="ARBA" id="ARBA00022448"/>
    </source>
</evidence>
<dbReference type="EMBL" id="VITK01000006">
    <property type="protein sequence ID" value="TWA97242.1"/>
    <property type="molecule type" value="Genomic_DNA"/>
</dbReference>
<evidence type="ECO:0000256" key="5">
    <source>
        <dbReference type="ARBA" id="ARBA00022617"/>
    </source>
</evidence>
<reference evidence="15 16" key="1">
    <citation type="submission" date="2019-06" db="EMBL/GenBank/DDBJ databases">
        <title>Genomic Encyclopedia of Type Strains, Phase IV (KMG-V): Genome sequencing to study the core and pangenomes of soil and plant-associated prokaryotes.</title>
        <authorList>
            <person name="Whitman W."/>
        </authorList>
    </citation>
    <scope>NUCLEOTIDE SEQUENCE [LARGE SCALE GENOMIC DNA]</scope>
    <source>
        <strain evidence="15 16">BR 510</strain>
    </source>
</reference>